<name>A0ABT7AGH8_9HYPH</name>
<evidence type="ECO:0000313" key="1">
    <source>
        <dbReference type="EMBL" id="MDJ1158461.1"/>
    </source>
</evidence>
<reference evidence="1 2" key="1">
    <citation type="submission" date="2023-05" db="EMBL/GenBank/DDBJ databases">
        <title>Chelatococcus sp. nov., a moderately thermophilic bacterium isolated from hot spring microbial mat.</title>
        <authorList>
            <person name="Hu C.-J."/>
            <person name="Li W.-J."/>
        </authorList>
    </citation>
    <scope>NUCLEOTIDE SEQUENCE [LARGE SCALE GENOMIC DNA]</scope>
    <source>
        <strain evidence="1 2">SYSU G07232</strain>
    </source>
</reference>
<comment type="caution">
    <text evidence="1">The sequence shown here is derived from an EMBL/GenBank/DDBJ whole genome shotgun (WGS) entry which is preliminary data.</text>
</comment>
<gene>
    <name evidence="1" type="ORF">QNA08_09465</name>
</gene>
<evidence type="ECO:0008006" key="3">
    <source>
        <dbReference type="Google" id="ProtNLM"/>
    </source>
</evidence>
<dbReference type="RefSeq" id="WP_283740456.1">
    <property type="nucleotide sequence ID" value="NZ_JASJEV010000005.1"/>
</dbReference>
<protein>
    <recommendedName>
        <fullName evidence="3">Flagellar protein FlaG</fullName>
    </recommendedName>
</protein>
<dbReference type="Proteomes" id="UP001321492">
    <property type="component" value="Unassembled WGS sequence"/>
</dbReference>
<keyword evidence="2" id="KW-1185">Reference proteome</keyword>
<proteinExistence type="predicted"/>
<organism evidence="1 2">
    <name type="scientific">Chelatococcus albus</name>
    <dbReference type="NCBI Taxonomy" id="3047466"/>
    <lineage>
        <taxon>Bacteria</taxon>
        <taxon>Pseudomonadati</taxon>
        <taxon>Pseudomonadota</taxon>
        <taxon>Alphaproteobacteria</taxon>
        <taxon>Hyphomicrobiales</taxon>
        <taxon>Chelatococcaceae</taxon>
        <taxon>Chelatococcus</taxon>
    </lineage>
</organism>
<accession>A0ABT7AGH8</accession>
<dbReference type="Gene3D" id="3.30.160.170">
    <property type="entry name" value="FlaG-like"/>
    <property type="match status" value="1"/>
</dbReference>
<dbReference type="SUPFAM" id="SSF160214">
    <property type="entry name" value="FlaG-like"/>
    <property type="match status" value="1"/>
</dbReference>
<sequence length="136" mass="14608">MMDVGGVGRAGAILPPATFNRLEAPVSAGAVKTDLAANAAVVQAAGTEAGRFEAGRQAANRAAREAALRDTIERHLVIDPETREIVLQVVETRTGRLVNQIPDAAILRLRAYLRGVLSRWGTDRADDTARRVERVI</sequence>
<dbReference type="EMBL" id="JASJEV010000005">
    <property type="protein sequence ID" value="MDJ1158461.1"/>
    <property type="molecule type" value="Genomic_DNA"/>
</dbReference>
<dbReference type="Pfam" id="PF03646">
    <property type="entry name" value="FlaG"/>
    <property type="match status" value="1"/>
</dbReference>
<dbReference type="InterPro" id="IPR005186">
    <property type="entry name" value="FlaG"/>
</dbReference>
<dbReference type="InterPro" id="IPR035924">
    <property type="entry name" value="FlaG-like_sf"/>
</dbReference>
<evidence type="ECO:0000313" key="2">
    <source>
        <dbReference type="Proteomes" id="UP001321492"/>
    </source>
</evidence>